<gene>
    <name evidence="3" type="ORF">BD289DRAFT_433397</name>
</gene>
<keyword evidence="2" id="KW-0472">Membrane</keyword>
<dbReference type="EMBL" id="KZ678437">
    <property type="protein sequence ID" value="PSR85796.1"/>
    <property type="molecule type" value="Genomic_DNA"/>
</dbReference>
<dbReference type="Pfam" id="PF05071">
    <property type="entry name" value="NDUFA12"/>
    <property type="match status" value="1"/>
</dbReference>
<keyword evidence="3" id="KW-0830">Ubiquinone</keyword>
<keyword evidence="2" id="KW-0249">Electron transport</keyword>
<keyword evidence="2" id="KW-0999">Mitochondrion inner membrane</keyword>
<sequence>MSTISRTLAGLRKIGLKEYWHQLNYIGDTKAGTLIGTDKFGNKFYENMTDELPLRTRWVDYKEHDFDPAQIEPLWHAWISYSVDAPPTQDPLAKVARSWAKPYHVPNYTQTRGAYKPYNTVKEKIETWEPFAKQR</sequence>
<proteinExistence type="inferred from homology"/>
<dbReference type="GO" id="GO:0006979">
    <property type="term" value="P:response to oxidative stress"/>
    <property type="evidence" value="ECO:0007669"/>
    <property type="project" value="TreeGrafter"/>
</dbReference>
<dbReference type="PANTHER" id="PTHR12910:SF2">
    <property type="entry name" value="NADH DEHYDROGENASE [UBIQUINONE] 1 ALPHA SUBCOMPLEX SUBUNIT 12"/>
    <property type="match status" value="1"/>
</dbReference>
<protein>
    <recommendedName>
        <fullName evidence="2">NADH dehydrogenase [ubiquinone] 1 alpha subcomplex subunit</fullName>
    </recommendedName>
</protein>
<keyword evidence="2" id="KW-0813">Transport</keyword>
<name>A0A2T3A8T9_9PEZI</name>
<dbReference type="STRING" id="2025994.A0A2T3A8T9"/>
<keyword evidence="4" id="KW-1185">Reference proteome</keyword>
<evidence type="ECO:0000256" key="1">
    <source>
        <dbReference type="ARBA" id="ARBA00007355"/>
    </source>
</evidence>
<dbReference type="GO" id="GO:0045271">
    <property type="term" value="C:respiratory chain complex I"/>
    <property type="evidence" value="ECO:0007669"/>
    <property type="project" value="InterPro"/>
</dbReference>
<organism evidence="3 4">
    <name type="scientific">Coniella lustricola</name>
    <dbReference type="NCBI Taxonomy" id="2025994"/>
    <lineage>
        <taxon>Eukaryota</taxon>
        <taxon>Fungi</taxon>
        <taxon>Dikarya</taxon>
        <taxon>Ascomycota</taxon>
        <taxon>Pezizomycotina</taxon>
        <taxon>Sordariomycetes</taxon>
        <taxon>Sordariomycetidae</taxon>
        <taxon>Diaporthales</taxon>
        <taxon>Schizoparmaceae</taxon>
        <taxon>Coniella</taxon>
    </lineage>
</organism>
<dbReference type="InParanoid" id="A0A2T3A8T9"/>
<accession>A0A2T3A8T9</accession>
<keyword evidence="2" id="KW-0496">Mitochondrion</keyword>
<dbReference type="PANTHER" id="PTHR12910">
    <property type="entry name" value="NADH-UBIQUINONE OXIDOREDUCTASE SUBUNIT B17.2"/>
    <property type="match status" value="1"/>
</dbReference>
<dbReference type="OrthoDB" id="274641at2759"/>
<dbReference type="Proteomes" id="UP000241462">
    <property type="component" value="Unassembled WGS sequence"/>
</dbReference>
<reference evidence="3 4" key="1">
    <citation type="journal article" date="2018" name="Mycol. Prog.">
        <title>Coniella lustricola, a new species from submerged detritus.</title>
        <authorList>
            <person name="Raudabaugh D.B."/>
            <person name="Iturriaga T."/>
            <person name="Carver A."/>
            <person name="Mondo S."/>
            <person name="Pangilinan J."/>
            <person name="Lipzen A."/>
            <person name="He G."/>
            <person name="Amirebrahimi M."/>
            <person name="Grigoriev I.V."/>
            <person name="Miller A.N."/>
        </authorList>
    </citation>
    <scope>NUCLEOTIDE SEQUENCE [LARGE SCALE GENOMIC DNA]</scope>
    <source>
        <strain evidence="3 4">B22-T-1</strain>
    </source>
</reference>
<comment type="subcellular location">
    <subcellularLocation>
        <location evidence="2">Mitochondrion inner membrane</location>
        <topology evidence="2">Peripheral membrane protein</topology>
        <orientation evidence="2">Matrix side</orientation>
    </subcellularLocation>
</comment>
<dbReference type="AlphaFoldDB" id="A0A2T3A8T9"/>
<dbReference type="GO" id="GO:0005743">
    <property type="term" value="C:mitochondrial inner membrane"/>
    <property type="evidence" value="ECO:0007669"/>
    <property type="project" value="UniProtKB-SubCell"/>
</dbReference>
<keyword evidence="2" id="KW-0679">Respiratory chain</keyword>
<dbReference type="InterPro" id="IPR007763">
    <property type="entry name" value="NDUFA12"/>
</dbReference>
<evidence type="ECO:0000256" key="2">
    <source>
        <dbReference type="RuleBase" id="RU363103"/>
    </source>
</evidence>
<evidence type="ECO:0000313" key="3">
    <source>
        <dbReference type="EMBL" id="PSR85796.1"/>
    </source>
</evidence>
<comment type="function">
    <text evidence="2">Accessory subunit of the mitochondrial membrane respiratory chain NADH dehydrogenase (Complex I), that is believed not to be involved in catalysis. Complex I functions in the transfer of electrons from NADH to the respiratory chain. The immediate electron acceptor for the enzyme is believed to be ubiquinone.</text>
</comment>
<evidence type="ECO:0000313" key="4">
    <source>
        <dbReference type="Proteomes" id="UP000241462"/>
    </source>
</evidence>
<comment type="similarity">
    <text evidence="1 2">Belongs to the complex I NDUFA12 subunit family.</text>
</comment>